<dbReference type="EMBL" id="GGMS01012674">
    <property type="protein sequence ID" value="MBY81877.1"/>
    <property type="molecule type" value="Transcribed_RNA"/>
</dbReference>
<name>A0A2S2QVT6_9HEMI</name>
<sequence length="176" mass="19667">MFQFNLLSKMLHKCTQHSNQHKCILICNKVSINYTSCNFSKYIALLNYRYESKLWRICWTTTWNETTVYAKSKCSNESDEWSTESSTSIFSPSWSKPTSTKFSIPSATKSTAYSTYNGYATTTTAATAATTTTTAATTSHAKANAKSPTTTTRASLWFATTTLLICLCTNPQNVFK</sequence>
<evidence type="ECO:0000313" key="1">
    <source>
        <dbReference type="EMBL" id="MBY81877.1"/>
    </source>
</evidence>
<gene>
    <name evidence="1" type="ORF">g.82939</name>
</gene>
<accession>A0A2S2QVT6</accession>
<dbReference type="AlphaFoldDB" id="A0A2S2QVT6"/>
<protein>
    <submittedName>
        <fullName evidence="1">Uncharacterized protein</fullName>
    </submittedName>
</protein>
<organism evidence="1">
    <name type="scientific">Sipha flava</name>
    <name type="common">yellow sugarcane aphid</name>
    <dbReference type="NCBI Taxonomy" id="143950"/>
    <lineage>
        <taxon>Eukaryota</taxon>
        <taxon>Metazoa</taxon>
        <taxon>Ecdysozoa</taxon>
        <taxon>Arthropoda</taxon>
        <taxon>Hexapoda</taxon>
        <taxon>Insecta</taxon>
        <taxon>Pterygota</taxon>
        <taxon>Neoptera</taxon>
        <taxon>Paraneoptera</taxon>
        <taxon>Hemiptera</taxon>
        <taxon>Sternorrhyncha</taxon>
        <taxon>Aphidomorpha</taxon>
        <taxon>Aphidoidea</taxon>
        <taxon>Aphididae</taxon>
        <taxon>Sipha</taxon>
    </lineage>
</organism>
<proteinExistence type="predicted"/>
<reference evidence="1" key="1">
    <citation type="submission" date="2018-04" db="EMBL/GenBank/DDBJ databases">
        <title>Transcriptome assembly of Sipha flava.</title>
        <authorList>
            <person name="Scully E.D."/>
            <person name="Geib S.M."/>
            <person name="Palmer N.A."/>
            <person name="Koch K."/>
            <person name="Bradshaw J."/>
            <person name="Heng-Moss T."/>
            <person name="Sarath G."/>
        </authorList>
    </citation>
    <scope>NUCLEOTIDE SEQUENCE</scope>
</reference>